<name>A0A2N5U5K2_9BASI</name>
<comment type="caution">
    <text evidence="2">The sequence shown here is derived from an EMBL/GenBank/DDBJ whole genome shotgun (WGS) entry which is preliminary data.</text>
</comment>
<dbReference type="Proteomes" id="UP000235388">
    <property type="component" value="Unassembled WGS sequence"/>
</dbReference>
<dbReference type="EMBL" id="PGCJ01000311">
    <property type="protein sequence ID" value="PLW32958.1"/>
    <property type="molecule type" value="Genomic_DNA"/>
</dbReference>
<gene>
    <name evidence="2" type="ORF">PCANC_17253</name>
</gene>
<evidence type="ECO:0000313" key="3">
    <source>
        <dbReference type="Proteomes" id="UP000235388"/>
    </source>
</evidence>
<reference evidence="2 3" key="1">
    <citation type="submission" date="2017-11" db="EMBL/GenBank/DDBJ databases">
        <title>De novo assembly and phasing of dikaryotic genomes from two isolates of Puccinia coronata f. sp. avenae, the causal agent of oat crown rust.</title>
        <authorList>
            <person name="Miller M.E."/>
            <person name="Zhang Y."/>
            <person name="Omidvar V."/>
            <person name="Sperschneider J."/>
            <person name="Schwessinger B."/>
            <person name="Raley C."/>
            <person name="Palmer J.M."/>
            <person name="Garnica D."/>
            <person name="Upadhyaya N."/>
            <person name="Rathjen J."/>
            <person name="Taylor J.M."/>
            <person name="Park R.F."/>
            <person name="Dodds P.N."/>
            <person name="Hirsch C.D."/>
            <person name="Kianian S.F."/>
            <person name="Figueroa M."/>
        </authorList>
    </citation>
    <scope>NUCLEOTIDE SEQUENCE [LARGE SCALE GENOMIC DNA]</scope>
    <source>
        <strain evidence="2">12NC29</strain>
    </source>
</reference>
<feature type="compositionally biased region" description="Low complexity" evidence="1">
    <location>
        <begin position="77"/>
        <end position="98"/>
    </location>
</feature>
<proteinExistence type="predicted"/>
<organism evidence="2 3">
    <name type="scientific">Puccinia coronata f. sp. avenae</name>
    <dbReference type="NCBI Taxonomy" id="200324"/>
    <lineage>
        <taxon>Eukaryota</taxon>
        <taxon>Fungi</taxon>
        <taxon>Dikarya</taxon>
        <taxon>Basidiomycota</taxon>
        <taxon>Pucciniomycotina</taxon>
        <taxon>Pucciniomycetes</taxon>
        <taxon>Pucciniales</taxon>
        <taxon>Pucciniaceae</taxon>
        <taxon>Puccinia</taxon>
    </lineage>
</organism>
<accession>A0A2N5U5K2</accession>
<feature type="region of interest" description="Disordered" evidence="1">
    <location>
        <begin position="139"/>
        <end position="208"/>
    </location>
</feature>
<evidence type="ECO:0000256" key="1">
    <source>
        <dbReference type="SAM" id="MobiDB-lite"/>
    </source>
</evidence>
<feature type="region of interest" description="Disordered" evidence="1">
    <location>
        <begin position="63"/>
        <end position="105"/>
    </location>
</feature>
<protein>
    <submittedName>
        <fullName evidence="2">Uncharacterized protein</fullName>
    </submittedName>
</protein>
<evidence type="ECO:0000313" key="2">
    <source>
        <dbReference type="EMBL" id="PLW32958.1"/>
    </source>
</evidence>
<dbReference type="AlphaFoldDB" id="A0A2N5U5K2"/>
<keyword evidence="3" id="KW-1185">Reference proteome</keyword>
<sequence>MLDSMPDILCIPVTRLAFPDQLQIFPTRKSLAFQGSQLKTASKSTEDEQAAKQDAERVRQLQQLAEVASRHSASDQPSVHELSSSVISPSPARPISSANRYSEPSGSPIAPLLLSNYAAPETYSLTLMGLEEIDQLATEPIHPSTTPGGEVGLRSLEERSADSPDGWLYDDDTDSLLSPHERSAQGQRNVHRPVALHSDNRALFPQGG</sequence>